<evidence type="ECO:0000313" key="4">
    <source>
        <dbReference type="Proteomes" id="UP000307173"/>
    </source>
</evidence>
<feature type="compositionally biased region" description="Basic and acidic residues" evidence="1">
    <location>
        <begin position="469"/>
        <end position="480"/>
    </location>
</feature>
<feature type="region of interest" description="Disordered" evidence="1">
    <location>
        <begin position="58"/>
        <end position="181"/>
    </location>
</feature>
<feature type="compositionally biased region" description="Acidic residues" evidence="1">
    <location>
        <begin position="100"/>
        <end position="130"/>
    </location>
</feature>
<evidence type="ECO:0000313" key="3">
    <source>
        <dbReference type="EMBL" id="TID28136.1"/>
    </source>
</evidence>
<proteinExistence type="predicted"/>
<comment type="caution">
    <text evidence="3">The sequence shown here is derived from an EMBL/GenBank/DDBJ whole genome shotgun (WGS) entry which is preliminary data.</text>
</comment>
<dbReference type="GO" id="GO:0006364">
    <property type="term" value="P:rRNA processing"/>
    <property type="evidence" value="ECO:0007669"/>
    <property type="project" value="InterPro"/>
</dbReference>
<feature type="region of interest" description="Disordered" evidence="1">
    <location>
        <begin position="231"/>
        <end position="266"/>
    </location>
</feature>
<dbReference type="InterPro" id="IPR039754">
    <property type="entry name" value="Esf1"/>
</dbReference>
<evidence type="ECO:0000259" key="2">
    <source>
        <dbReference type="Pfam" id="PF25121"/>
    </source>
</evidence>
<dbReference type="PANTHER" id="PTHR12202:SF0">
    <property type="entry name" value="ESF1 HOMOLOG"/>
    <property type="match status" value="1"/>
</dbReference>
<feature type="compositionally biased region" description="Basic and acidic residues" evidence="1">
    <location>
        <begin position="550"/>
        <end position="566"/>
    </location>
</feature>
<dbReference type="AlphaFoldDB" id="A0A4V4NFN3"/>
<name>A0A4V4NFN3_9ASCO</name>
<feature type="compositionally biased region" description="Basic residues" evidence="1">
    <location>
        <begin position="539"/>
        <end position="549"/>
    </location>
</feature>
<dbReference type="Proteomes" id="UP000307173">
    <property type="component" value="Unassembled WGS sequence"/>
</dbReference>
<feature type="region of interest" description="Disordered" evidence="1">
    <location>
        <begin position="420"/>
        <end position="525"/>
    </location>
</feature>
<feature type="compositionally biased region" description="Acidic residues" evidence="1">
    <location>
        <begin position="507"/>
        <end position="520"/>
    </location>
</feature>
<feature type="domain" description="ESF1 RRM" evidence="2">
    <location>
        <begin position="182"/>
        <end position="351"/>
    </location>
</feature>
<accession>A0A4V4NFN3</accession>
<gene>
    <name evidence="3" type="ORF">CANINC_002673</name>
</gene>
<reference evidence="3 4" key="1">
    <citation type="journal article" date="2019" name="Front. Genet.">
        <title>Whole-Genome Sequencing of the Opportunistic Yeast Pathogen Candida inconspicua Uncovers Its Hybrid Origin.</title>
        <authorList>
            <person name="Mixao V."/>
            <person name="Hansen A.P."/>
            <person name="Saus E."/>
            <person name="Boekhout T."/>
            <person name="Lass-Florl C."/>
            <person name="Gabaldon T."/>
        </authorList>
    </citation>
    <scope>NUCLEOTIDE SEQUENCE [LARGE SCALE GENOMIC DNA]</scope>
    <source>
        <strain evidence="3 4">CBS 180</strain>
    </source>
</reference>
<sequence length="604" mass="69506">MSGGGRGASDPRFAKVFSDPRFRNVKKKDLKVKLDERFNKKDLKTEFTLLKSTAKVDKYGRKISQDDQVVDNLDKYYKDENESEEENKSDDDGPIRGEESGENEEQSEDEGEEEDEDEDEENVDESDLAPELDPLAKARGLIDVESSDEDSESDLDSSAEEVTAYSDDSDTVTENIPEQEPTKRIAVVNLDWDHLKSVDLFATFNSFLPQDGYIVNVTIYKSQYGKERLADEEINGPPKEIFSSSKNQKTVSEDEDSDSDEEDMDLAKASRKLIEENTGEEDGFNSTELRKYQLQRLRYYYAIVEFSNKESAIEIYKKCDGTEYESSGNFFDLRYVPEEMEFDEGDIRDSCDKIPNNYQPLEFATDSLRNSKPKLTWDETPIERVQMLTKSFKQGELDELDLKNYLASDSEDESSALNADKYKKLVGNSLKKDEGKEDEDDEDDVDIEFTFTPKGAEKASTNPDGEMSTIEKIKQKEKERRKLRKQKIKELKKEAQSKRKGKKSNEDDAVADAPEIDTEGLPDLKHFNVKEMAKLEKLKSKKNKFKNKRQRELEEQLSKQYGEQDEKLTIDERFAEMVDDHAFAGGSALLKEERRKRKKQKKNQ</sequence>
<feature type="compositionally biased region" description="Acidic residues" evidence="1">
    <location>
        <begin position="436"/>
        <end position="447"/>
    </location>
</feature>
<feature type="region of interest" description="Disordered" evidence="1">
    <location>
        <begin position="537"/>
        <end position="566"/>
    </location>
</feature>
<dbReference type="PANTHER" id="PTHR12202">
    <property type="entry name" value="ESF1 HOMOLOG"/>
    <property type="match status" value="1"/>
</dbReference>
<feature type="compositionally biased region" description="Acidic residues" evidence="1">
    <location>
        <begin position="253"/>
        <end position="264"/>
    </location>
</feature>
<organism evidence="3 4">
    <name type="scientific">Pichia inconspicua</name>
    <dbReference type="NCBI Taxonomy" id="52247"/>
    <lineage>
        <taxon>Eukaryota</taxon>
        <taxon>Fungi</taxon>
        <taxon>Dikarya</taxon>
        <taxon>Ascomycota</taxon>
        <taxon>Saccharomycotina</taxon>
        <taxon>Pichiomycetes</taxon>
        <taxon>Pichiales</taxon>
        <taxon>Pichiaceae</taxon>
        <taxon>Pichia</taxon>
    </lineage>
</organism>
<dbReference type="GO" id="GO:0003723">
    <property type="term" value="F:RNA binding"/>
    <property type="evidence" value="ECO:0007669"/>
    <property type="project" value="TreeGrafter"/>
</dbReference>
<dbReference type="EMBL" id="SELW01000416">
    <property type="protein sequence ID" value="TID28136.1"/>
    <property type="molecule type" value="Genomic_DNA"/>
</dbReference>
<protein>
    <recommendedName>
        <fullName evidence="2">ESF1 RRM domain-containing protein</fullName>
    </recommendedName>
</protein>
<evidence type="ECO:0000256" key="1">
    <source>
        <dbReference type="SAM" id="MobiDB-lite"/>
    </source>
</evidence>
<feature type="compositionally biased region" description="Basic and acidic residues" evidence="1">
    <location>
        <begin position="90"/>
        <end position="99"/>
    </location>
</feature>
<feature type="compositionally biased region" description="Basic and acidic residues" evidence="1">
    <location>
        <begin position="488"/>
        <end position="497"/>
    </location>
</feature>
<keyword evidence="4" id="KW-1185">Reference proteome</keyword>
<dbReference type="InterPro" id="IPR056750">
    <property type="entry name" value="RRM_ESF1"/>
</dbReference>
<dbReference type="OrthoDB" id="431825at2759"/>
<feature type="compositionally biased region" description="Basic residues" evidence="1">
    <location>
        <begin position="594"/>
        <end position="604"/>
    </location>
</feature>
<dbReference type="Pfam" id="PF25121">
    <property type="entry name" value="RRM_ESF1"/>
    <property type="match status" value="1"/>
</dbReference>
<feature type="region of interest" description="Disordered" evidence="1">
    <location>
        <begin position="585"/>
        <end position="604"/>
    </location>
</feature>
<dbReference type="STRING" id="52247.A0A4V4NFN3"/>
<feature type="compositionally biased region" description="Acidic residues" evidence="1">
    <location>
        <begin position="145"/>
        <end position="159"/>
    </location>
</feature>